<dbReference type="EnsemblMetazoa" id="tetur10g03410.1">
    <property type="protein sequence ID" value="tetur10g03410.1"/>
    <property type="gene ID" value="tetur10g03410"/>
</dbReference>
<proteinExistence type="predicted"/>
<dbReference type="EMBL" id="CAEY01000037">
    <property type="status" value="NOT_ANNOTATED_CDS"/>
    <property type="molecule type" value="Genomic_DNA"/>
</dbReference>
<dbReference type="Proteomes" id="UP000015104">
    <property type="component" value="Unassembled WGS sequence"/>
</dbReference>
<dbReference type="HOGENOM" id="CLU_3421543_0_0_1"/>
<accession>T1KFK0</accession>
<protein>
    <submittedName>
        <fullName evidence="1">Uncharacterized protein</fullName>
    </submittedName>
</protein>
<keyword evidence="2" id="KW-1185">Reference proteome</keyword>
<reference evidence="2" key="1">
    <citation type="submission" date="2011-08" db="EMBL/GenBank/DDBJ databases">
        <authorList>
            <person name="Rombauts S."/>
        </authorList>
    </citation>
    <scope>NUCLEOTIDE SEQUENCE</scope>
    <source>
        <strain evidence="2">London</strain>
    </source>
</reference>
<reference evidence="1" key="2">
    <citation type="submission" date="2015-06" db="UniProtKB">
        <authorList>
            <consortium name="EnsemblMetazoa"/>
        </authorList>
    </citation>
    <scope>IDENTIFICATION</scope>
</reference>
<dbReference type="AlphaFoldDB" id="T1KFK0"/>
<name>T1KFK0_TETUR</name>
<evidence type="ECO:0000313" key="1">
    <source>
        <dbReference type="EnsemblMetazoa" id="tetur10g03410.1"/>
    </source>
</evidence>
<sequence length="24" mass="2770">MARKSLEMQLYSLPGMLLVIILHI</sequence>
<evidence type="ECO:0000313" key="2">
    <source>
        <dbReference type="Proteomes" id="UP000015104"/>
    </source>
</evidence>
<organism evidence="1 2">
    <name type="scientific">Tetranychus urticae</name>
    <name type="common">Two-spotted spider mite</name>
    <dbReference type="NCBI Taxonomy" id="32264"/>
    <lineage>
        <taxon>Eukaryota</taxon>
        <taxon>Metazoa</taxon>
        <taxon>Ecdysozoa</taxon>
        <taxon>Arthropoda</taxon>
        <taxon>Chelicerata</taxon>
        <taxon>Arachnida</taxon>
        <taxon>Acari</taxon>
        <taxon>Acariformes</taxon>
        <taxon>Trombidiformes</taxon>
        <taxon>Prostigmata</taxon>
        <taxon>Eleutherengona</taxon>
        <taxon>Raphignathae</taxon>
        <taxon>Tetranychoidea</taxon>
        <taxon>Tetranychidae</taxon>
        <taxon>Tetranychus</taxon>
    </lineage>
</organism>